<evidence type="ECO:0000313" key="9">
    <source>
        <dbReference type="Proteomes" id="UP000032417"/>
    </source>
</evidence>
<evidence type="ECO:0000256" key="3">
    <source>
        <dbReference type="ARBA" id="ARBA00023082"/>
    </source>
</evidence>
<dbReference type="SUPFAM" id="SSF88659">
    <property type="entry name" value="Sigma3 and sigma4 domains of RNA polymerase sigma factors"/>
    <property type="match status" value="1"/>
</dbReference>
<dbReference type="KEGG" id="pbt:ING2E5B_1176"/>
<dbReference type="InterPro" id="IPR036388">
    <property type="entry name" value="WH-like_DNA-bd_sf"/>
</dbReference>
<dbReference type="PANTHER" id="PTHR43133">
    <property type="entry name" value="RNA POLYMERASE ECF-TYPE SIGMA FACTO"/>
    <property type="match status" value="1"/>
</dbReference>
<dbReference type="AlphaFoldDB" id="A0A098C0I7"/>
<dbReference type="GO" id="GO:0016987">
    <property type="term" value="F:sigma factor activity"/>
    <property type="evidence" value="ECO:0007669"/>
    <property type="project" value="UniProtKB-KW"/>
</dbReference>
<evidence type="ECO:0000313" key="8">
    <source>
        <dbReference type="EMBL" id="CEA15928.1"/>
    </source>
</evidence>
<dbReference type="InterPro" id="IPR013249">
    <property type="entry name" value="RNA_pol_sigma70_r4_t2"/>
</dbReference>
<feature type="domain" description="RNA polymerase sigma factor 70 region 4 type 2" evidence="7">
    <location>
        <begin position="131"/>
        <end position="171"/>
    </location>
</feature>
<organism evidence="8 9">
    <name type="scientific">Fermentimonas caenicola</name>
    <dbReference type="NCBI Taxonomy" id="1562970"/>
    <lineage>
        <taxon>Bacteria</taxon>
        <taxon>Pseudomonadati</taxon>
        <taxon>Bacteroidota</taxon>
        <taxon>Bacteroidia</taxon>
        <taxon>Bacteroidales</taxon>
        <taxon>Dysgonomonadaceae</taxon>
        <taxon>Fermentimonas</taxon>
    </lineage>
</organism>
<sequence>MDIYSKMSDEELVVSYSEGNDIAFDTLLNRHKQLVYNYIYHSVRDNGLAEDIFQDTFIKAIITIKQGKYTESGRFKSWIMRIAHNLIIDHFRQKKNEKIISNDENEADLFNNPSFCEETIESKMVKTQVLEDVKRLICYLPEQQREVLEMRYYKDLSFKEIADITGVSINTALGRMRYAILNIRKMATDNRMILTIN</sequence>
<dbReference type="EMBL" id="LN515532">
    <property type="protein sequence ID" value="CEA15928.1"/>
    <property type="molecule type" value="Genomic_DNA"/>
</dbReference>
<gene>
    <name evidence="8" type="ORF">ING2E5B_1176</name>
</gene>
<dbReference type="PANTHER" id="PTHR43133:SF8">
    <property type="entry name" value="RNA POLYMERASE SIGMA FACTOR HI_1459-RELATED"/>
    <property type="match status" value="1"/>
</dbReference>
<dbReference type="Gene3D" id="1.10.1740.10">
    <property type="match status" value="1"/>
</dbReference>
<dbReference type="CDD" id="cd06171">
    <property type="entry name" value="Sigma70_r4"/>
    <property type="match status" value="1"/>
</dbReference>
<dbReference type="Gene3D" id="1.10.10.10">
    <property type="entry name" value="Winged helix-like DNA-binding domain superfamily/Winged helix DNA-binding domain"/>
    <property type="match status" value="1"/>
</dbReference>
<dbReference type="SUPFAM" id="SSF88946">
    <property type="entry name" value="Sigma2 domain of RNA polymerase sigma factors"/>
    <property type="match status" value="1"/>
</dbReference>
<dbReference type="HOGENOM" id="CLU_047691_3_4_10"/>
<dbReference type="GO" id="GO:0006352">
    <property type="term" value="P:DNA-templated transcription initiation"/>
    <property type="evidence" value="ECO:0007669"/>
    <property type="project" value="InterPro"/>
</dbReference>
<evidence type="ECO:0000256" key="2">
    <source>
        <dbReference type="ARBA" id="ARBA00023015"/>
    </source>
</evidence>
<dbReference type="Proteomes" id="UP000032417">
    <property type="component" value="Chromosome 1"/>
</dbReference>
<keyword evidence="5" id="KW-0804">Transcription</keyword>
<reference evidence="8 9" key="1">
    <citation type="submission" date="2014-08" db="EMBL/GenBank/DDBJ databases">
        <authorList>
            <person name="Wibberg D."/>
        </authorList>
    </citation>
    <scope>NUCLEOTIDE SEQUENCE [LARGE SCALE GENOMIC DNA]</scope>
    <source>
        <strain evidence="9">ING2-E5B</strain>
    </source>
</reference>
<dbReference type="InterPro" id="IPR039425">
    <property type="entry name" value="RNA_pol_sigma-70-like"/>
</dbReference>
<keyword evidence="4" id="KW-0238">DNA-binding</keyword>
<name>A0A098C0I7_9BACT</name>
<evidence type="ECO:0000256" key="5">
    <source>
        <dbReference type="ARBA" id="ARBA00023163"/>
    </source>
</evidence>
<evidence type="ECO:0000256" key="1">
    <source>
        <dbReference type="ARBA" id="ARBA00010641"/>
    </source>
</evidence>
<dbReference type="Pfam" id="PF04542">
    <property type="entry name" value="Sigma70_r2"/>
    <property type="match status" value="1"/>
</dbReference>
<evidence type="ECO:0000259" key="6">
    <source>
        <dbReference type="Pfam" id="PF04542"/>
    </source>
</evidence>
<dbReference type="InterPro" id="IPR013325">
    <property type="entry name" value="RNA_pol_sigma_r2"/>
</dbReference>
<comment type="similarity">
    <text evidence="1">Belongs to the sigma-70 factor family. ECF subfamily.</text>
</comment>
<dbReference type="InterPro" id="IPR007627">
    <property type="entry name" value="RNA_pol_sigma70_r2"/>
</dbReference>
<keyword evidence="9" id="KW-1185">Reference proteome</keyword>
<keyword evidence="3" id="KW-0731">Sigma factor</keyword>
<dbReference type="Pfam" id="PF08281">
    <property type="entry name" value="Sigma70_r4_2"/>
    <property type="match status" value="1"/>
</dbReference>
<dbReference type="NCBIfam" id="TIGR02937">
    <property type="entry name" value="sigma70-ECF"/>
    <property type="match status" value="1"/>
</dbReference>
<evidence type="ECO:0008006" key="10">
    <source>
        <dbReference type="Google" id="ProtNLM"/>
    </source>
</evidence>
<dbReference type="InterPro" id="IPR013324">
    <property type="entry name" value="RNA_pol_sigma_r3/r4-like"/>
</dbReference>
<keyword evidence="2" id="KW-0805">Transcription regulation</keyword>
<protein>
    <recommendedName>
        <fullName evidence="10">RNA polymerase subunit sigma-24</fullName>
    </recommendedName>
</protein>
<accession>A0A098C0I7</accession>
<dbReference type="STRING" id="1562970.ING2E5B_1176"/>
<evidence type="ECO:0000259" key="7">
    <source>
        <dbReference type="Pfam" id="PF08281"/>
    </source>
</evidence>
<dbReference type="PATRIC" id="fig|1562970.3.peg.1164"/>
<feature type="domain" description="RNA polymerase sigma-70 region 2" evidence="6">
    <location>
        <begin position="27"/>
        <end position="95"/>
    </location>
</feature>
<dbReference type="InterPro" id="IPR014284">
    <property type="entry name" value="RNA_pol_sigma-70_dom"/>
</dbReference>
<dbReference type="OrthoDB" id="9790423at2"/>
<dbReference type="GO" id="GO:0003677">
    <property type="term" value="F:DNA binding"/>
    <property type="evidence" value="ECO:0007669"/>
    <property type="project" value="UniProtKB-KW"/>
</dbReference>
<evidence type="ECO:0000256" key="4">
    <source>
        <dbReference type="ARBA" id="ARBA00023125"/>
    </source>
</evidence>
<proteinExistence type="inferred from homology"/>